<dbReference type="GO" id="GO:0070370">
    <property type="term" value="P:cellular heat acclimation"/>
    <property type="evidence" value="ECO:0007669"/>
    <property type="project" value="TreeGrafter"/>
</dbReference>
<sequence length="130" mass="14207">MSRVEDTNAFYLLRKMAAALTDEGPDSEETKQSTADMTVFVSSKPTSANAISVPSNVGIYCFKEYPFSSHFDFPLVIAFPPSIEYEMGSRIDELEQSINELRTEMGAEGSPSPLPSKSKPEDSKPEDGSA</sequence>
<dbReference type="GO" id="GO:0003714">
    <property type="term" value="F:transcription corepressor activity"/>
    <property type="evidence" value="ECO:0007669"/>
    <property type="project" value="InterPro"/>
</dbReference>
<proteinExistence type="inferred from homology"/>
<feature type="compositionally biased region" description="Basic and acidic residues" evidence="2">
    <location>
        <begin position="118"/>
        <end position="130"/>
    </location>
</feature>
<dbReference type="Proteomes" id="UP001417504">
    <property type="component" value="Unassembled WGS sequence"/>
</dbReference>
<feature type="region of interest" description="Disordered" evidence="2">
    <location>
        <begin position="96"/>
        <end position="130"/>
    </location>
</feature>
<evidence type="ECO:0000313" key="3">
    <source>
        <dbReference type="EMBL" id="KAK9137122.1"/>
    </source>
</evidence>
<dbReference type="InterPro" id="IPR009643">
    <property type="entry name" value="HS1-bd"/>
</dbReference>
<name>A0AAP0PAP1_9MAGN</name>
<evidence type="ECO:0000256" key="1">
    <source>
        <dbReference type="ARBA" id="ARBA00006349"/>
    </source>
</evidence>
<dbReference type="EMBL" id="JBBNAE010000003">
    <property type="protein sequence ID" value="KAK9137122.1"/>
    <property type="molecule type" value="Genomic_DNA"/>
</dbReference>
<gene>
    <name evidence="3" type="ORF">Sjap_007716</name>
</gene>
<evidence type="ECO:0000256" key="2">
    <source>
        <dbReference type="SAM" id="MobiDB-lite"/>
    </source>
</evidence>
<dbReference type="PANTHER" id="PTHR19424">
    <property type="entry name" value="HEAT SHOCK FACTOR BINDING PROTEIN 1"/>
    <property type="match status" value="1"/>
</dbReference>
<dbReference type="GO" id="GO:0005829">
    <property type="term" value="C:cytosol"/>
    <property type="evidence" value="ECO:0007669"/>
    <property type="project" value="TreeGrafter"/>
</dbReference>
<dbReference type="PANTHER" id="PTHR19424:SF0">
    <property type="entry name" value="HEAT SHOCK FACTOR BINDING PROTEIN 1"/>
    <property type="match status" value="1"/>
</dbReference>
<comment type="caution">
    <text evidence="3">The sequence shown here is derived from an EMBL/GenBank/DDBJ whole genome shotgun (WGS) entry which is preliminary data.</text>
</comment>
<evidence type="ECO:0000313" key="4">
    <source>
        <dbReference type="Proteomes" id="UP001417504"/>
    </source>
</evidence>
<dbReference type="GO" id="GO:0005634">
    <property type="term" value="C:nucleus"/>
    <property type="evidence" value="ECO:0007669"/>
    <property type="project" value="TreeGrafter"/>
</dbReference>
<comment type="similarity">
    <text evidence="1">Belongs to the HSBP1 family.</text>
</comment>
<organism evidence="3 4">
    <name type="scientific">Stephania japonica</name>
    <dbReference type="NCBI Taxonomy" id="461633"/>
    <lineage>
        <taxon>Eukaryota</taxon>
        <taxon>Viridiplantae</taxon>
        <taxon>Streptophyta</taxon>
        <taxon>Embryophyta</taxon>
        <taxon>Tracheophyta</taxon>
        <taxon>Spermatophyta</taxon>
        <taxon>Magnoliopsida</taxon>
        <taxon>Ranunculales</taxon>
        <taxon>Menispermaceae</taxon>
        <taxon>Menispermoideae</taxon>
        <taxon>Cissampelideae</taxon>
        <taxon>Stephania</taxon>
    </lineage>
</organism>
<reference evidence="3 4" key="1">
    <citation type="submission" date="2024-01" db="EMBL/GenBank/DDBJ databases">
        <title>Genome assemblies of Stephania.</title>
        <authorList>
            <person name="Yang L."/>
        </authorList>
    </citation>
    <scope>NUCLEOTIDE SEQUENCE [LARGE SCALE GENOMIC DNA]</scope>
    <source>
        <strain evidence="3">QJT</strain>
        <tissue evidence="3">Leaf</tissue>
    </source>
</reference>
<dbReference type="AlphaFoldDB" id="A0AAP0PAP1"/>
<keyword evidence="4" id="KW-1185">Reference proteome</keyword>
<protein>
    <submittedName>
        <fullName evidence="3">Uncharacterized protein</fullName>
    </submittedName>
</protein>
<accession>A0AAP0PAP1</accession>